<comment type="cofactor">
    <cofactor evidence="1">
        <name>FMN</name>
        <dbReference type="ChEBI" id="CHEBI:58210"/>
    </cofactor>
</comment>
<evidence type="ECO:0000256" key="3">
    <source>
        <dbReference type="ARBA" id="ARBA00022723"/>
    </source>
</evidence>
<dbReference type="InterPro" id="IPR036249">
    <property type="entry name" value="Thioredoxin-like_sf"/>
</dbReference>
<keyword evidence="4" id="KW-0408">Iron</keyword>
<keyword evidence="3" id="KW-0479">Metal-binding</keyword>
<keyword evidence="5" id="KW-0411">Iron-sulfur</keyword>
<dbReference type="PANTHER" id="PTHR43578:SF3">
    <property type="entry name" value="NADH-QUINONE OXIDOREDUCTASE SUBUNIT F"/>
    <property type="match status" value="1"/>
</dbReference>
<dbReference type="EMBL" id="JABBFX010000001">
    <property type="protein sequence ID" value="NML43843.1"/>
    <property type="molecule type" value="Genomic_DNA"/>
</dbReference>
<evidence type="ECO:0000256" key="1">
    <source>
        <dbReference type="ARBA" id="ARBA00001917"/>
    </source>
</evidence>
<protein>
    <submittedName>
        <fullName evidence="7">NADH-quinone oxidoreductase subunit F</fullName>
    </submittedName>
</protein>
<dbReference type="AlphaFoldDB" id="A0A848H5I4"/>
<accession>A0A848H5I4</accession>
<dbReference type="InterPro" id="IPR037225">
    <property type="entry name" value="Nuo51_FMN-bd_sf"/>
</dbReference>
<dbReference type="Gene3D" id="3.10.20.600">
    <property type="match status" value="1"/>
</dbReference>
<evidence type="ECO:0000256" key="4">
    <source>
        <dbReference type="ARBA" id="ARBA00023004"/>
    </source>
</evidence>
<evidence type="ECO:0000256" key="5">
    <source>
        <dbReference type="ARBA" id="ARBA00023014"/>
    </source>
</evidence>
<organism evidence="7 8">
    <name type="scientific">Ramlibacter agri</name>
    <dbReference type="NCBI Taxonomy" id="2728837"/>
    <lineage>
        <taxon>Bacteria</taxon>
        <taxon>Pseudomonadati</taxon>
        <taxon>Pseudomonadota</taxon>
        <taxon>Betaproteobacteria</taxon>
        <taxon>Burkholderiales</taxon>
        <taxon>Comamonadaceae</taxon>
        <taxon>Ramlibacter</taxon>
    </lineage>
</organism>
<dbReference type="SUPFAM" id="SSF140490">
    <property type="entry name" value="Nqo1C-terminal domain-like"/>
    <property type="match status" value="1"/>
</dbReference>
<dbReference type="SUPFAM" id="SSF142019">
    <property type="entry name" value="Nqo1 FMN-binding domain-like"/>
    <property type="match status" value="1"/>
</dbReference>
<dbReference type="GO" id="GO:0051539">
    <property type="term" value="F:4 iron, 4 sulfur cluster binding"/>
    <property type="evidence" value="ECO:0007669"/>
    <property type="project" value="UniProtKB-KW"/>
</dbReference>
<evidence type="ECO:0000313" key="8">
    <source>
        <dbReference type="Proteomes" id="UP000541185"/>
    </source>
</evidence>
<comment type="caution">
    <text evidence="7">The sequence shown here is derived from an EMBL/GenBank/DDBJ whole genome shotgun (WGS) entry which is preliminary data.</text>
</comment>
<dbReference type="SUPFAM" id="SSF142984">
    <property type="entry name" value="Nqo1 middle domain-like"/>
    <property type="match status" value="1"/>
</dbReference>
<dbReference type="GO" id="GO:0046872">
    <property type="term" value="F:metal ion binding"/>
    <property type="evidence" value="ECO:0007669"/>
    <property type="project" value="UniProtKB-KW"/>
</dbReference>
<reference evidence="7 8" key="1">
    <citation type="submission" date="2020-04" db="EMBL/GenBank/DDBJ databases">
        <title>Ramlibacter sp. G-1-2-2 isolated from soil.</title>
        <authorList>
            <person name="Dahal R.H."/>
        </authorList>
    </citation>
    <scope>NUCLEOTIDE SEQUENCE [LARGE SCALE GENOMIC DNA]</scope>
    <source>
        <strain evidence="7 8">G-1-2-2</strain>
    </source>
</reference>
<proteinExistence type="predicted"/>
<keyword evidence="8" id="KW-1185">Reference proteome</keyword>
<dbReference type="InterPro" id="IPR037207">
    <property type="entry name" value="Nuop51_4Fe4S-bd_sf"/>
</dbReference>
<dbReference type="InterPro" id="IPR011538">
    <property type="entry name" value="Nuo51_FMN-bd"/>
</dbReference>
<dbReference type="Pfam" id="PF01257">
    <property type="entry name" value="2Fe-2S_thioredx"/>
    <property type="match status" value="1"/>
</dbReference>
<name>A0A848H5I4_9BURK</name>
<keyword evidence="2" id="KW-0004">4Fe-4S</keyword>
<dbReference type="SUPFAM" id="SSF52833">
    <property type="entry name" value="Thioredoxin-like"/>
    <property type="match status" value="1"/>
</dbReference>
<evidence type="ECO:0000256" key="2">
    <source>
        <dbReference type="ARBA" id="ARBA00022485"/>
    </source>
</evidence>
<dbReference type="Pfam" id="PF01512">
    <property type="entry name" value="Complex1_51K"/>
    <property type="match status" value="1"/>
</dbReference>
<sequence>MSTLQADAAARREVQAVIGPPPAQGRRADWLLEYLHRLDEQWGGLHGEHVAALAEELELPIEQVRAVASRCGHFTLLGAGEQPPALRLTVCGGLPCGLAGTSALRADLAPLLPPDVALTGSACIGRCQHAPAVLVGQVPVAPATPESVLNTLLHEAERAPGEMGQARGAADAEGYDDYRARGGYELAAALANGHQDPAQVLQLLEDARLHGPAGAVAAQWRQAREQPAPRRLVVDLAGGEPGAFAARQLLEREPHRFLEGVLLAALTIGAESVAIDLHPSWHDARLLLQDELAKLRANGPLAQPLVELQRGAAAPWCAERAAWAVPAVLQLDFATLFALRELLERGADWYQAQGRRERIGLRSFSVSGRVRSPGIKLAPAGISLRELVEEHCDGMQDGHALYAWLPGGTTGGILPAELADVALDTDTLQPHGAMLGPGAIVVLGQQDRARDAALASMRFFAAASCGQHAGCAAAVMRAAQLMAAPRWEGALLQKLQQELAGNPECALARAAATSLRCLHRHFPAETA</sequence>
<dbReference type="PANTHER" id="PTHR43578">
    <property type="entry name" value="NADH-QUINONE OXIDOREDUCTASE SUBUNIT F"/>
    <property type="match status" value="1"/>
</dbReference>
<dbReference type="Proteomes" id="UP000541185">
    <property type="component" value="Unassembled WGS sequence"/>
</dbReference>
<evidence type="ECO:0000313" key="7">
    <source>
        <dbReference type="EMBL" id="NML43843.1"/>
    </source>
</evidence>
<evidence type="ECO:0000259" key="6">
    <source>
        <dbReference type="Pfam" id="PF01512"/>
    </source>
</evidence>
<dbReference type="RefSeq" id="WP_169418025.1">
    <property type="nucleotide sequence ID" value="NZ_JABBFX010000001.1"/>
</dbReference>
<gene>
    <name evidence="7" type="ORF">HHL11_08790</name>
</gene>
<dbReference type="Gene3D" id="3.40.30.10">
    <property type="entry name" value="Glutaredoxin"/>
    <property type="match status" value="1"/>
</dbReference>
<dbReference type="Gene3D" id="3.40.50.11540">
    <property type="entry name" value="NADH-ubiquinone oxidoreductase 51kDa subunit"/>
    <property type="match status" value="1"/>
</dbReference>
<feature type="domain" description="NADH-ubiquinone oxidoreductase 51kDa subunit FMN-binding" evidence="6">
    <location>
        <begin position="206"/>
        <end position="312"/>
    </location>
</feature>